<dbReference type="GO" id="GO:0016787">
    <property type="term" value="F:hydrolase activity"/>
    <property type="evidence" value="ECO:0007669"/>
    <property type="project" value="InterPro"/>
</dbReference>
<protein>
    <submittedName>
        <fullName evidence="3">Calcineurin-like phosphoesterase</fullName>
    </submittedName>
</protein>
<dbReference type="EMBL" id="PUGF01000004">
    <property type="protein sequence ID" value="PRC94039.1"/>
    <property type="molecule type" value="Genomic_DNA"/>
</dbReference>
<sequence length="1020" mass="117811">MKIVILHLSDIHFKQSDNPIENQLQLISNAVKTIEPNAEDLSILVTGDIANTGNENEYIKASIFFKALEARIRELQNFKNITWCFSPGNHDCDFSNPSKIRSELLEMQKKHSVPSIDDEILECLLKPQKNFRKFVDECHPKHSIDRHYYSASTIYLGNDKINIHNYNTAISSSITETQGDLFFPISQLPSIESAAEIVISCFHHPYNWLESNNAREFRKHVESTSDLILSGHEHVPGHYNKTDLLSKTNSTYFEGAVLQNHKNPSESGFNAFVLDIERKLIKTFVFNLSEGLYRANTNNPDWIEFQRNKNRVRNEFEINSSYIDRFLADPGAGFTNSRKGKLEFQDIFVPGYLDEISRLDESKDLVIPAVPMANFTKSSANKNRILIIGEEQSGKTSFAKYLYMSYHESGLIPIFMRASMLKDRDIEDTHFRNRLFEAISDQYSPDLQETFLQLPIEKKVLLLDDLHLSPFNQKGLGRFIEHIENQFGKIILFSHALSFVDELANAATKNDFAHFSQYEVKPFGNQLREQLIERWYLIGKEYTVNELELEKMVVNTKRTVDGLLGKNLLPSYPIFILIILQQLEASTNLNTYNGAHGYLYELLITSAITNANTKIDLDTAYTFLGMLAESMFQRKTRFVTKEEISEIHKEFCEFSKQTIRLEKIEKPLLDANILIEHDQKYWFRYKYCYYYFAARFLSDRLRTETGQARLSLLGGEIYREEYANILMFLAYLSNKDQSIIDVMLRNAKSIYVGVAACDFDEHIKFINKMHADLPKSILLDRKTSHSRAEINQRLDEFDHVNGSLQKQNEDVDDALKLNVALKTIQVLGQLLKNFPSSLDGNIKKEIADQCYQLGLRTMTKFFQFAEENQEGLITLFDDWLGNVTAKETEISLKPKAEQFIAFLIEAFSTVVIRRVSSAVGVASLAPLYEEIRNQYSGLSVNMIDYAIKLDHFERFPLEEIDAIIKEAKNNIFPLILLRRLTIEHFQRFPVDRKVKQSACTKLKIELKYMQLLENKQKKMG</sequence>
<dbReference type="SUPFAM" id="SSF56300">
    <property type="entry name" value="Metallo-dependent phosphatases"/>
    <property type="match status" value="1"/>
</dbReference>
<dbReference type="InterPro" id="IPR057123">
    <property type="entry name" value="STAND_NTPase4_dom"/>
</dbReference>
<dbReference type="Pfam" id="PF24406">
    <property type="entry name" value="nSTAND_NTPase4"/>
    <property type="match status" value="1"/>
</dbReference>
<dbReference type="PANTHER" id="PTHR31302">
    <property type="entry name" value="TRANSMEMBRANE PROTEIN WITH METALLOPHOSPHOESTERASE DOMAIN-RELATED"/>
    <property type="match status" value="1"/>
</dbReference>
<dbReference type="InterPro" id="IPR051158">
    <property type="entry name" value="Metallophosphoesterase_sf"/>
</dbReference>
<dbReference type="Gene3D" id="3.40.50.300">
    <property type="entry name" value="P-loop containing nucleotide triphosphate hydrolases"/>
    <property type="match status" value="1"/>
</dbReference>
<feature type="domain" description="STAND NTPase 4 small alpha/beta" evidence="2">
    <location>
        <begin position="638"/>
        <end position="693"/>
    </location>
</feature>
<proteinExistence type="predicted"/>
<dbReference type="InterPro" id="IPR027417">
    <property type="entry name" value="P-loop_NTPase"/>
</dbReference>
<evidence type="ECO:0000259" key="1">
    <source>
        <dbReference type="Pfam" id="PF00149"/>
    </source>
</evidence>
<dbReference type="Proteomes" id="UP000237839">
    <property type="component" value="Unassembled WGS sequence"/>
</dbReference>
<gene>
    <name evidence="3" type="ORF">S2091_1212</name>
</gene>
<dbReference type="AlphaFoldDB" id="A0A2S9H237"/>
<dbReference type="InterPro" id="IPR029052">
    <property type="entry name" value="Metallo-depent_PP-like"/>
</dbReference>
<organism evidence="3 4">
    <name type="scientific">Solimicrobium silvestre</name>
    <dbReference type="NCBI Taxonomy" id="2099400"/>
    <lineage>
        <taxon>Bacteria</taxon>
        <taxon>Pseudomonadati</taxon>
        <taxon>Pseudomonadota</taxon>
        <taxon>Betaproteobacteria</taxon>
        <taxon>Burkholderiales</taxon>
        <taxon>Oxalobacteraceae</taxon>
        <taxon>Solimicrobium</taxon>
    </lineage>
</organism>
<dbReference type="SUPFAM" id="SSF52540">
    <property type="entry name" value="P-loop containing nucleoside triphosphate hydrolases"/>
    <property type="match status" value="1"/>
</dbReference>
<dbReference type="Pfam" id="PF00149">
    <property type="entry name" value="Metallophos"/>
    <property type="match status" value="1"/>
</dbReference>
<reference evidence="3 4" key="1">
    <citation type="submission" date="2018-02" db="EMBL/GenBank/DDBJ databases">
        <title>Solimicrobium silvestre gen. nov., sp. nov., isolated from alpine forest soil.</title>
        <authorList>
            <person name="Margesin R."/>
            <person name="Albuquerque L."/>
            <person name="Zhang D.-C."/>
            <person name="Froufe H.J.C."/>
            <person name="Severino R."/>
            <person name="Roxo I."/>
            <person name="Egas C."/>
            <person name="Da Costa M.S."/>
        </authorList>
    </citation>
    <scope>NUCLEOTIDE SEQUENCE [LARGE SCALE GENOMIC DNA]</scope>
    <source>
        <strain evidence="3 4">S20-91</strain>
    </source>
</reference>
<keyword evidence="4" id="KW-1185">Reference proteome</keyword>
<name>A0A2S9H237_9BURK</name>
<evidence type="ECO:0000259" key="2">
    <source>
        <dbReference type="Pfam" id="PF24406"/>
    </source>
</evidence>
<dbReference type="Gene3D" id="3.60.21.10">
    <property type="match status" value="1"/>
</dbReference>
<dbReference type="RefSeq" id="WP_165794922.1">
    <property type="nucleotide sequence ID" value="NZ_PUGF01000004.1"/>
</dbReference>
<accession>A0A2S9H237</accession>
<evidence type="ECO:0000313" key="3">
    <source>
        <dbReference type="EMBL" id="PRC94039.1"/>
    </source>
</evidence>
<feature type="domain" description="Calcineurin-like phosphoesterase" evidence="1">
    <location>
        <begin position="4"/>
        <end position="236"/>
    </location>
</feature>
<comment type="caution">
    <text evidence="3">The sequence shown here is derived from an EMBL/GenBank/DDBJ whole genome shotgun (WGS) entry which is preliminary data.</text>
</comment>
<dbReference type="InterPro" id="IPR004843">
    <property type="entry name" value="Calcineurin-like_PHP"/>
</dbReference>
<dbReference type="PANTHER" id="PTHR31302:SF0">
    <property type="entry name" value="TRANSMEMBRANE PROTEIN WITH METALLOPHOSPHOESTERASE DOMAIN"/>
    <property type="match status" value="1"/>
</dbReference>
<evidence type="ECO:0000313" key="4">
    <source>
        <dbReference type="Proteomes" id="UP000237839"/>
    </source>
</evidence>